<reference evidence="1" key="1">
    <citation type="journal article" date="2019" name="BMC Genomics">
        <title>A new reference genome for Sorghum bicolor reveals high levels of sequence similarity between sweet and grain genotypes: implications for the genetics of sugar metabolism.</title>
        <authorList>
            <person name="Cooper E.A."/>
            <person name="Brenton Z.W."/>
            <person name="Flinn B.S."/>
            <person name="Jenkins J."/>
            <person name="Shu S."/>
            <person name="Flowers D."/>
            <person name="Luo F."/>
            <person name="Wang Y."/>
            <person name="Xia P."/>
            <person name="Barry K."/>
            <person name="Daum C."/>
            <person name="Lipzen A."/>
            <person name="Yoshinaga Y."/>
            <person name="Schmutz J."/>
            <person name="Saski C."/>
            <person name="Vermerris W."/>
            <person name="Kresovich S."/>
        </authorList>
    </citation>
    <scope>NUCLEOTIDE SEQUENCE</scope>
</reference>
<dbReference type="Proteomes" id="UP000807115">
    <property type="component" value="Chromosome 10"/>
</dbReference>
<reference evidence="1" key="2">
    <citation type="submission" date="2020-10" db="EMBL/GenBank/DDBJ databases">
        <authorList>
            <person name="Cooper E.A."/>
            <person name="Brenton Z.W."/>
            <person name="Flinn B.S."/>
            <person name="Jenkins J."/>
            <person name="Shu S."/>
            <person name="Flowers D."/>
            <person name="Luo F."/>
            <person name="Wang Y."/>
            <person name="Xia P."/>
            <person name="Barry K."/>
            <person name="Daum C."/>
            <person name="Lipzen A."/>
            <person name="Yoshinaga Y."/>
            <person name="Schmutz J."/>
            <person name="Saski C."/>
            <person name="Vermerris W."/>
            <person name="Kresovich S."/>
        </authorList>
    </citation>
    <scope>NUCLEOTIDE SEQUENCE</scope>
</reference>
<accession>A0A921Q516</accession>
<evidence type="ECO:0000313" key="1">
    <source>
        <dbReference type="EMBL" id="KAG0515714.1"/>
    </source>
</evidence>
<sequence>MTWRTASRHVIPVEDEINGQGQTDYLFSLEERQQVDYSRKGKFLPWSSKSLANTKEVLCKSWIQSCQGMLKELRLQHVSKVSVLRLAGLIAHLSWRLIVLQWLESSRRDVMIDR</sequence>
<dbReference type="AlphaFoldDB" id="A0A921Q516"/>
<organism evidence="1 2">
    <name type="scientific">Sorghum bicolor</name>
    <name type="common">Sorghum</name>
    <name type="synonym">Sorghum vulgare</name>
    <dbReference type="NCBI Taxonomy" id="4558"/>
    <lineage>
        <taxon>Eukaryota</taxon>
        <taxon>Viridiplantae</taxon>
        <taxon>Streptophyta</taxon>
        <taxon>Embryophyta</taxon>
        <taxon>Tracheophyta</taxon>
        <taxon>Spermatophyta</taxon>
        <taxon>Magnoliopsida</taxon>
        <taxon>Liliopsida</taxon>
        <taxon>Poales</taxon>
        <taxon>Poaceae</taxon>
        <taxon>PACMAD clade</taxon>
        <taxon>Panicoideae</taxon>
        <taxon>Andropogonodae</taxon>
        <taxon>Andropogoneae</taxon>
        <taxon>Sorghinae</taxon>
        <taxon>Sorghum</taxon>
    </lineage>
</organism>
<evidence type="ECO:0000313" key="2">
    <source>
        <dbReference type="Proteomes" id="UP000807115"/>
    </source>
</evidence>
<protein>
    <submittedName>
        <fullName evidence="1">Uncharacterized protein</fullName>
    </submittedName>
</protein>
<dbReference type="EMBL" id="CM027689">
    <property type="protein sequence ID" value="KAG0515714.1"/>
    <property type="molecule type" value="Genomic_DNA"/>
</dbReference>
<gene>
    <name evidence="1" type="ORF">BDA96_10G302200</name>
</gene>
<comment type="caution">
    <text evidence="1">The sequence shown here is derived from an EMBL/GenBank/DDBJ whole genome shotgun (WGS) entry which is preliminary data.</text>
</comment>
<name>A0A921Q516_SORBI</name>
<proteinExistence type="predicted"/>